<dbReference type="OrthoDB" id="514320at2"/>
<dbReference type="InterPro" id="IPR015510">
    <property type="entry name" value="PGRP"/>
</dbReference>
<dbReference type="SMART" id="SM00701">
    <property type="entry name" value="PGRP"/>
    <property type="match status" value="1"/>
</dbReference>
<dbReference type="InterPro" id="IPR002502">
    <property type="entry name" value="Amidase_domain"/>
</dbReference>
<accession>A0A4V2ES05</accession>
<keyword evidence="2" id="KW-0732">Signal</keyword>
<proteinExistence type="inferred from homology"/>
<dbReference type="PANTHER" id="PTHR11022">
    <property type="entry name" value="PEPTIDOGLYCAN RECOGNITION PROTEIN"/>
    <property type="match status" value="1"/>
</dbReference>
<reference evidence="5 6" key="1">
    <citation type="submission" date="2019-02" db="EMBL/GenBank/DDBJ databases">
        <title>Genomic Encyclopedia of Type Strains, Phase IV (KMG-IV): sequencing the most valuable type-strain genomes for metagenomic binning, comparative biology and taxonomic classification.</title>
        <authorList>
            <person name="Goeker M."/>
        </authorList>
    </citation>
    <scope>NUCLEOTIDE SEQUENCE [LARGE SCALE GENOMIC DNA]</scope>
    <source>
        <strain evidence="5 6">DSM 101727</strain>
    </source>
</reference>
<feature type="domain" description="N-acetylmuramoyl-L-alanine amidase" evidence="3">
    <location>
        <begin position="48"/>
        <end position="194"/>
    </location>
</feature>
<evidence type="ECO:0000313" key="6">
    <source>
        <dbReference type="Proteomes" id="UP000294257"/>
    </source>
</evidence>
<evidence type="ECO:0000256" key="2">
    <source>
        <dbReference type="SAM" id="SignalP"/>
    </source>
</evidence>
<dbReference type="InterPro" id="IPR006619">
    <property type="entry name" value="PGRP_domain_met/bac"/>
</dbReference>
<protein>
    <submittedName>
        <fullName evidence="5">N-acetylmuramoyl-L-alanine amidase</fullName>
    </submittedName>
</protein>
<organism evidence="5 6">
    <name type="scientific">Herbihabitans rhizosphaerae</name>
    <dbReference type="NCBI Taxonomy" id="1872711"/>
    <lineage>
        <taxon>Bacteria</taxon>
        <taxon>Bacillati</taxon>
        <taxon>Actinomycetota</taxon>
        <taxon>Actinomycetes</taxon>
        <taxon>Pseudonocardiales</taxon>
        <taxon>Pseudonocardiaceae</taxon>
        <taxon>Herbihabitans</taxon>
    </lineage>
</organism>
<dbReference type="CDD" id="cd06583">
    <property type="entry name" value="PGRP"/>
    <property type="match status" value="1"/>
</dbReference>
<dbReference type="InterPro" id="IPR006311">
    <property type="entry name" value="TAT_signal"/>
</dbReference>
<dbReference type="Gene3D" id="3.40.80.10">
    <property type="entry name" value="Peptidoglycan recognition protein-like"/>
    <property type="match status" value="1"/>
</dbReference>
<dbReference type="InterPro" id="IPR036505">
    <property type="entry name" value="Amidase/PGRP_sf"/>
</dbReference>
<sequence>MFEKKVTRRVVLGGAGAALVTAGTALWLPGSAVAAPEIASCDDWGAAPPRGNLSVVGQRPDKIVIHHTATPNSDDYSRRHAYELARGIQQAHFGNGWDDTGQHFTVSRGGHIMCGRRGSLGAARDGHKVVIGAHCPGQNEQIGIENEGTYTDARMRDEHYAKLVRLCAWLCRQYDIRPGRIYGHRDFFATACPGDTLYHLLPKLRDDVRRQA</sequence>
<dbReference type="GO" id="GO:0008745">
    <property type="term" value="F:N-acetylmuramoyl-L-alanine amidase activity"/>
    <property type="evidence" value="ECO:0007669"/>
    <property type="project" value="InterPro"/>
</dbReference>
<dbReference type="RefSeq" id="WP_130346151.1">
    <property type="nucleotide sequence ID" value="NZ_SGWQ01000008.1"/>
</dbReference>
<dbReference type="Pfam" id="PF01510">
    <property type="entry name" value="Amidase_2"/>
    <property type="match status" value="1"/>
</dbReference>
<dbReference type="EMBL" id="SGWQ01000008">
    <property type="protein sequence ID" value="RZS34687.1"/>
    <property type="molecule type" value="Genomic_DNA"/>
</dbReference>
<evidence type="ECO:0000259" key="4">
    <source>
        <dbReference type="SMART" id="SM00701"/>
    </source>
</evidence>
<dbReference type="SUPFAM" id="SSF55846">
    <property type="entry name" value="N-acetylmuramoyl-L-alanine amidase-like"/>
    <property type="match status" value="1"/>
</dbReference>
<dbReference type="SMART" id="SM00644">
    <property type="entry name" value="Ami_2"/>
    <property type="match status" value="1"/>
</dbReference>
<feature type="signal peptide" evidence="2">
    <location>
        <begin position="1"/>
        <end position="34"/>
    </location>
</feature>
<evidence type="ECO:0000313" key="5">
    <source>
        <dbReference type="EMBL" id="RZS34687.1"/>
    </source>
</evidence>
<dbReference type="AlphaFoldDB" id="A0A4V2ES05"/>
<evidence type="ECO:0000256" key="1">
    <source>
        <dbReference type="ARBA" id="ARBA00007553"/>
    </source>
</evidence>
<evidence type="ECO:0000259" key="3">
    <source>
        <dbReference type="SMART" id="SM00644"/>
    </source>
</evidence>
<dbReference type="PROSITE" id="PS51318">
    <property type="entry name" value="TAT"/>
    <property type="match status" value="1"/>
</dbReference>
<keyword evidence="6" id="KW-1185">Reference proteome</keyword>
<name>A0A4V2ES05_9PSEU</name>
<comment type="caution">
    <text evidence="5">The sequence shown here is derived from an EMBL/GenBank/DDBJ whole genome shotgun (WGS) entry which is preliminary data.</text>
</comment>
<dbReference type="Proteomes" id="UP000294257">
    <property type="component" value="Unassembled WGS sequence"/>
</dbReference>
<dbReference type="GO" id="GO:0009253">
    <property type="term" value="P:peptidoglycan catabolic process"/>
    <property type="evidence" value="ECO:0007669"/>
    <property type="project" value="InterPro"/>
</dbReference>
<dbReference type="PANTHER" id="PTHR11022:SF41">
    <property type="entry name" value="PEPTIDOGLYCAN-RECOGNITION PROTEIN LC-RELATED"/>
    <property type="match status" value="1"/>
</dbReference>
<feature type="chain" id="PRO_5020481307" evidence="2">
    <location>
        <begin position="35"/>
        <end position="212"/>
    </location>
</feature>
<comment type="similarity">
    <text evidence="1">Belongs to the N-acetylmuramoyl-L-alanine amidase 2 family.</text>
</comment>
<dbReference type="GO" id="GO:0008270">
    <property type="term" value="F:zinc ion binding"/>
    <property type="evidence" value="ECO:0007669"/>
    <property type="project" value="InterPro"/>
</dbReference>
<feature type="domain" description="Peptidoglycan recognition protein family" evidence="4">
    <location>
        <begin position="36"/>
        <end position="188"/>
    </location>
</feature>
<gene>
    <name evidence="5" type="ORF">EV193_10835</name>
</gene>